<reference evidence="3 4" key="1">
    <citation type="submission" date="2018-08" db="EMBL/GenBank/DDBJ databases">
        <title>Meiothermus terrae DSM 26712 genome sequencing project.</title>
        <authorList>
            <person name="Da Costa M.S."/>
            <person name="Albuquerque L."/>
            <person name="Raposo P."/>
            <person name="Froufe H.J.C."/>
            <person name="Barroso C.S."/>
            <person name="Egas C."/>
        </authorList>
    </citation>
    <scope>NUCLEOTIDE SEQUENCE [LARGE SCALE GENOMIC DNA]</scope>
    <source>
        <strain evidence="3 4">DSM 26712</strain>
    </source>
</reference>
<keyword evidence="3" id="KW-0378">Hydrolase</keyword>
<dbReference type="PROSITE" id="PS51257">
    <property type="entry name" value="PROKAR_LIPOPROTEIN"/>
    <property type="match status" value="1"/>
</dbReference>
<dbReference type="OrthoDB" id="384721at2"/>
<dbReference type="Proteomes" id="UP000265715">
    <property type="component" value="Unassembled WGS sequence"/>
</dbReference>
<accession>A0A399ERZ7</accession>
<feature type="chain" id="PRO_5017369450" evidence="1">
    <location>
        <begin position="22"/>
        <end position="284"/>
    </location>
</feature>
<sequence length="284" mass="31199">MKRLALPLLLALLGCSAPPLSNPYATGEVRVIAHQGGEGLWPSNTVYAFERAVRMGVDMLELDVHLSRDGHLVVIHDDSVERTTGGKGKVKELTLAELKALDAGWYWPQRSKETDPHPFRGQGITIPTLEEVLRAFPGFPMTIEMKADGLAGPFCALLRQHRMTGRVIVASFRDSAMHDFREACPEVTTSLTESEIRPLVVLNLFLLGDFYTPPAGGTVLQIPTAAGGFDLTHPLLLGVIRRKGLAVQYWTVNEPQEMQRLIKAGAHGIITDRPDLLLQALGRQ</sequence>
<dbReference type="GO" id="GO:0008889">
    <property type="term" value="F:glycerophosphodiester phosphodiesterase activity"/>
    <property type="evidence" value="ECO:0007669"/>
    <property type="project" value="UniProtKB-EC"/>
</dbReference>
<proteinExistence type="predicted"/>
<dbReference type="InterPro" id="IPR030395">
    <property type="entry name" value="GP_PDE_dom"/>
</dbReference>
<dbReference type="CDD" id="cd08561">
    <property type="entry name" value="GDPD_cytoplasmic_ScUgpQ2_like"/>
    <property type="match status" value="1"/>
</dbReference>
<evidence type="ECO:0000259" key="2">
    <source>
        <dbReference type="PROSITE" id="PS51704"/>
    </source>
</evidence>
<name>A0A399ERZ7_9DEIN</name>
<dbReference type="PROSITE" id="PS51704">
    <property type="entry name" value="GP_PDE"/>
    <property type="match status" value="1"/>
</dbReference>
<organism evidence="3 4">
    <name type="scientific">Calidithermus terrae</name>
    <dbReference type="NCBI Taxonomy" id="1408545"/>
    <lineage>
        <taxon>Bacteria</taxon>
        <taxon>Thermotogati</taxon>
        <taxon>Deinococcota</taxon>
        <taxon>Deinococci</taxon>
        <taxon>Thermales</taxon>
        <taxon>Thermaceae</taxon>
        <taxon>Calidithermus</taxon>
    </lineage>
</organism>
<dbReference type="RefSeq" id="WP_119314606.1">
    <property type="nucleotide sequence ID" value="NZ_QXDL01000047.1"/>
</dbReference>
<protein>
    <submittedName>
        <fullName evidence="3">Glycerophosphodiester phosphodiesterase</fullName>
        <ecNumber evidence="3">3.1.4.46</ecNumber>
    </submittedName>
</protein>
<dbReference type="Gene3D" id="3.20.20.190">
    <property type="entry name" value="Phosphatidylinositol (PI) phosphodiesterase"/>
    <property type="match status" value="1"/>
</dbReference>
<keyword evidence="1" id="KW-0732">Signal</keyword>
<dbReference type="GO" id="GO:0006629">
    <property type="term" value="P:lipid metabolic process"/>
    <property type="evidence" value="ECO:0007669"/>
    <property type="project" value="InterPro"/>
</dbReference>
<feature type="domain" description="GP-PDE" evidence="2">
    <location>
        <begin position="29"/>
        <end position="281"/>
    </location>
</feature>
<dbReference type="EC" id="3.1.4.46" evidence="3"/>
<dbReference type="Pfam" id="PF03009">
    <property type="entry name" value="GDPD"/>
    <property type="match status" value="1"/>
</dbReference>
<dbReference type="AlphaFoldDB" id="A0A399ERZ7"/>
<dbReference type="InterPro" id="IPR017946">
    <property type="entry name" value="PLC-like_Pdiesterase_TIM-brl"/>
</dbReference>
<keyword evidence="4" id="KW-1185">Reference proteome</keyword>
<evidence type="ECO:0000256" key="1">
    <source>
        <dbReference type="SAM" id="SignalP"/>
    </source>
</evidence>
<evidence type="ECO:0000313" key="3">
    <source>
        <dbReference type="EMBL" id="RIH86320.1"/>
    </source>
</evidence>
<comment type="caution">
    <text evidence="3">The sequence shown here is derived from an EMBL/GenBank/DDBJ whole genome shotgun (WGS) entry which is preliminary data.</text>
</comment>
<evidence type="ECO:0000313" key="4">
    <source>
        <dbReference type="Proteomes" id="UP000265715"/>
    </source>
</evidence>
<dbReference type="EMBL" id="QXDL01000047">
    <property type="protein sequence ID" value="RIH86320.1"/>
    <property type="molecule type" value="Genomic_DNA"/>
</dbReference>
<dbReference type="PANTHER" id="PTHR46211:SF14">
    <property type="entry name" value="GLYCEROPHOSPHODIESTER PHOSPHODIESTERASE"/>
    <property type="match status" value="1"/>
</dbReference>
<dbReference type="PROSITE" id="PS50007">
    <property type="entry name" value="PIPLC_X_DOMAIN"/>
    <property type="match status" value="1"/>
</dbReference>
<feature type="signal peptide" evidence="1">
    <location>
        <begin position="1"/>
        <end position="21"/>
    </location>
</feature>
<dbReference type="PANTHER" id="PTHR46211">
    <property type="entry name" value="GLYCEROPHOSPHORYL DIESTER PHOSPHODIESTERASE"/>
    <property type="match status" value="1"/>
</dbReference>
<gene>
    <name evidence="3" type="primary">glpQ_1</name>
    <name evidence="3" type="ORF">Mterra_01466</name>
</gene>
<dbReference type="SUPFAM" id="SSF51695">
    <property type="entry name" value="PLC-like phosphodiesterases"/>
    <property type="match status" value="1"/>
</dbReference>